<keyword evidence="3" id="KW-1185">Reference proteome</keyword>
<dbReference type="EMBL" id="LR746272">
    <property type="protein sequence ID" value="CAA7403160.1"/>
    <property type="molecule type" value="Genomic_DNA"/>
</dbReference>
<dbReference type="Proteomes" id="UP000663760">
    <property type="component" value="Chromosome 9"/>
</dbReference>
<feature type="region of interest" description="Disordered" evidence="1">
    <location>
        <begin position="1"/>
        <end position="28"/>
    </location>
</feature>
<dbReference type="AlphaFoldDB" id="A0A7I8KZG1"/>
<feature type="compositionally biased region" description="Gly residues" evidence="1">
    <location>
        <begin position="19"/>
        <end position="28"/>
    </location>
</feature>
<evidence type="ECO:0000256" key="1">
    <source>
        <dbReference type="SAM" id="MobiDB-lite"/>
    </source>
</evidence>
<name>A0A7I8KZG1_SPIIN</name>
<gene>
    <name evidence="2" type="ORF">SI8410_09013838</name>
</gene>
<evidence type="ECO:0000313" key="2">
    <source>
        <dbReference type="EMBL" id="CAA7403160.1"/>
    </source>
</evidence>
<evidence type="ECO:0000313" key="3">
    <source>
        <dbReference type="Proteomes" id="UP000663760"/>
    </source>
</evidence>
<sequence>MRKNPRHGVVPSPLHLLKVGGGGGGGGD</sequence>
<reference evidence="2" key="1">
    <citation type="submission" date="2020-02" db="EMBL/GenBank/DDBJ databases">
        <authorList>
            <person name="Scholz U."/>
            <person name="Mascher M."/>
            <person name="Fiebig A."/>
        </authorList>
    </citation>
    <scope>NUCLEOTIDE SEQUENCE</scope>
</reference>
<protein>
    <submittedName>
        <fullName evidence="2">Uncharacterized protein</fullName>
    </submittedName>
</protein>
<accession>A0A7I8KZG1</accession>
<proteinExistence type="predicted"/>
<organism evidence="2 3">
    <name type="scientific">Spirodela intermedia</name>
    <name type="common">Intermediate duckweed</name>
    <dbReference type="NCBI Taxonomy" id="51605"/>
    <lineage>
        <taxon>Eukaryota</taxon>
        <taxon>Viridiplantae</taxon>
        <taxon>Streptophyta</taxon>
        <taxon>Embryophyta</taxon>
        <taxon>Tracheophyta</taxon>
        <taxon>Spermatophyta</taxon>
        <taxon>Magnoliopsida</taxon>
        <taxon>Liliopsida</taxon>
        <taxon>Araceae</taxon>
        <taxon>Lemnoideae</taxon>
        <taxon>Spirodela</taxon>
    </lineage>
</organism>